<evidence type="ECO:0000313" key="1">
    <source>
        <dbReference type="EMBL" id="QRJ62655.1"/>
    </source>
</evidence>
<dbReference type="InterPro" id="IPR018841">
    <property type="entry name" value="DUF2442"/>
</dbReference>
<dbReference type="InterPro" id="IPR036782">
    <property type="entry name" value="NE0471-like_N"/>
</dbReference>
<dbReference type="Gene3D" id="3.30.2020.10">
    <property type="entry name" value="NE0471-like N-terminal domain"/>
    <property type="match status" value="1"/>
</dbReference>
<protein>
    <submittedName>
        <fullName evidence="1">DUF2442 domain-containing protein</fullName>
    </submittedName>
</protein>
<reference evidence="1" key="1">
    <citation type="submission" date="2020-11" db="EMBL/GenBank/DDBJ databases">
        <title>Azospira restricta DSM 18626 genome sequence.</title>
        <authorList>
            <person name="Moe W.M."/>
        </authorList>
    </citation>
    <scope>NUCLEOTIDE SEQUENCE</scope>
    <source>
        <strain evidence="1">DSM 18626</strain>
    </source>
</reference>
<name>A0A974PWF9_9RHOO</name>
<organism evidence="1 2">
    <name type="scientific">Azospira restricta</name>
    <dbReference type="NCBI Taxonomy" id="404405"/>
    <lineage>
        <taxon>Bacteria</taxon>
        <taxon>Pseudomonadati</taxon>
        <taxon>Pseudomonadota</taxon>
        <taxon>Betaproteobacteria</taxon>
        <taxon>Rhodocyclales</taxon>
        <taxon>Rhodocyclaceae</taxon>
        <taxon>Azospira</taxon>
    </lineage>
</organism>
<gene>
    <name evidence="1" type="ORF">IWH25_12840</name>
</gene>
<sequence length="106" mass="11039">MPSQAATQENSPAGVILAAPWPVQAVSVLPGHRLAVTFRDGSNGIADCSAIKNATDAGIFAPLADEAFFAQVSVELGVLTWPNGADLDPAWLHENLAAAKTWSVPF</sequence>
<evidence type="ECO:0000313" key="2">
    <source>
        <dbReference type="Proteomes" id="UP000663444"/>
    </source>
</evidence>
<dbReference type="EMBL" id="CP064781">
    <property type="protein sequence ID" value="QRJ62655.1"/>
    <property type="molecule type" value="Genomic_DNA"/>
</dbReference>
<proteinExistence type="predicted"/>
<dbReference type="KEGG" id="ares:IWH25_12840"/>
<accession>A0A974PWF9</accession>
<dbReference type="SUPFAM" id="SSF143880">
    <property type="entry name" value="NE0471 N-terminal domain-like"/>
    <property type="match status" value="1"/>
</dbReference>
<dbReference type="Proteomes" id="UP000663444">
    <property type="component" value="Chromosome"/>
</dbReference>
<dbReference type="Pfam" id="PF10387">
    <property type="entry name" value="DUF2442"/>
    <property type="match status" value="1"/>
</dbReference>
<keyword evidence="2" id="KW-1185">Reference proteome</keyword>
<dbReference type="AlphaFoldDB" id="A0A974PWF9"/>